<dbReference type="AlphaFoldDB" id="A0AAD8S5P0"/>
<evidence type="ECO:0000313" key="6">
    <source>
        <dbReference type="EMBL" id="KAK1645625.1"/>
    </source>
</evidence>
<dbReference type="InterPro" id="IPR004045">
    <property type="entry name" value="Glutathione_S-Trfase_N"/>
</dbReference>
<comment type="caution">
    <text evidence="6">The sequence shown here is derived from an EMBL/GenBank/DDBJ whole genome shotgun (WGS) entry which is preliminary data.</text>
</comment>
<organism evidence="6 7">
    <name type="scientific">Lolium multiflorum</name>
    <name type="common">Italian ryegrass</name>
    <name type="synonym">Lolium perenne subsp. multiflorum</name>
    <dbReference type="NCBI Taxonomy" id="4521"/>
    <lineage>
        <taxon>Eukaryota</taxon>
        <taxon>Viridiplantae</taxon>
        <taxon>Streptophyta</taxon>
        <taxon>Embryophyta</taxon>
        <taxon>Tracheophyta</taxon>
        <taxon>Spermatophyta</taxon>
        <taxon>Magnoliopsida</taxon>
        <taxon>Liliopsida</taxon>
        <taxon>Poales</taxon>
        <taxon>Poaceae</taxon>
        <taxon>BOP clade</taxon>
        <taxon>Pooideae</taxon>
        <taxon>Poodae</taxon>
        <taxon>Poeae</taxon>
        <taxon>Poeae Chloroplast Group 2 (Poeae type)</taxon>
        <taxon>Loliodinae</taxon>
        <taxon>Loliinae</taxon>
        <taxon>Lolium</taxon>
    </lineage>
</organism>
<dbReference type="Pfam" id="PF13410">
    <property type="entry name" value="GST_C_2"/>
    <property type="match status" value="1"/>
</dbReference>
<feature type="domain" description="GST C-terminal" evidence="5">
    <location>
        <begin position="91"/>
        <end position="214"/>
    </location>
</feature>
<dbReference type="GO" id="GO:0004364">
    <property type="term" value="F:glutathione transferase activity"/>
    <property type="evidence" value="ECO:0007669"/>
    <property type="project" value="UniProtKB-EC"/>
</dbReference>
<dbReference type="GO" id="GO:0006749">
    <property type="term" value="P:glutathione metabolic process"/>
    <property type="evidence" value="ECO:0007669"/>
    <property type="project" value="InterPro"/>
</dbReference>
<dbReference type="InterPro" id="IPR045073">
    <property type="entry name" value="Omega/Tau-like"/>
</dbReference>
<dbReference type="SUPFAM" id="SSF52833">
    <property type="entry name" value="Thioredoxin-like"/>
    <property type="match status" value="2"/>
</dbReference>
<dbReference type="InterPro" id="IPR010987">
    <property type="entry name" value="Glutathione-S-Trfase_C-like"/>
</dbReference>
<dbReference type="SFLD" id="SFLDS00019">
    <property type="entry name" value="Glutathione_Transferase_(cytos"/>
    <property type="match status" value="2"/>
</dbReference>
<evidence type="ECO:0000259" key="5">
    <source>
        <dbReference type="PROSITE" id="PS50405"/>
    </source>
</evidence>
<dbReference type="CDD" id="cd03058">
    <property type="entry name" value="GST_N_Tau"/>
    <property type="match status" value="2"/>
</dbReference>
<dbReference type="FunFam" id="1.20.1050.10:FF:000068">
    <property type="entry name" value="Putative GST6 protein"/>
    <property type="match status" value="1"/>
</dbReference>
<dbReference type="InterPro" id="IPR036282">
    <property type="entry name" value="Glutathione-S-Trfase_C_sf"/>
</dbReference>
<evidence type="ECO:0000256" key="1">
    <source>
        <dbReference type="ARBA" id="ARBA00012452"/>
    </source>
</evidence>
<feature type="domain" description="GST N-terminal" evidence="4">
    <location>
        <begin position="5"/>
        <end position="84"/>
    </location>
</feature>
<keyword evidence="7" id="KW-1185">Reference proteome</keyword>
<reference evidence="6" key="1">
    <citation type="submission" date="2023-07" db="EMBL/GenBank/DDBJ databases">
        <title>A chromosome-level genome assembly of Lolium multiflorum.</title>
        <authorList>
            <person name="Chen Y."/>
            <person name="Copetti D."/>
            <person name="Kolliker R."/>
            <person name="Studer B."/>
        </authorList>
    </citation>
    <scope>NUCLEOTIDE SEQUENCE</scope>
    <source>
        <strain evidence="6">02402/16</strain>
        <tissue evidence="6">Leaf</tissue>
    </source>
</reference>
<keyword evidence="2" id="KW-0808">Transferase</keyword>
<protein>
    <recommendedName>
        <fullName evidence="1">glutathione transferase</fullName>
        <ecNumber evidence="1">2.5.1.18</ecNumber>
    </recommendedName>
</protein>
<dbReference type="Pfam" id="PF00043">
    <property type="entry name" value="GST_C"/>
    <property type="match status" value="1"/>
</dbReference>
<dbReference type="GO" id="GO:0005737">
    <property type="term" value="C:cytoplasm"/>
    <property type="evidence" value="ECO:0007669"/>
    <property type="project" value="TreeGrafter"/>
</dbReference>
<evidence type="ECO:0000259" key="4">
    <source>
        <dbReference type="PROSITE" id="PS50404"/>
    </source>
</evidence>
<dbReference type="Proteomes" id="UP001231189">
    <property type="component" value="Unassembled WGS sequence"/>
</dbReference>
<dbReference type="EC" id="2.5.1.18" evidence="1"/>
<dbReference type="InterPro" id="IPR045074">
    <property type="entry name" value="GST_C_Tau"/>
</dbReference>
<dbReference type="Gene3D" id="1.20.1050.10">
    <property type="match status" value="2"/>
</dbReference>
<gene>
    <name evidence="6" type="ORF">QYE76_063430</name>
</gene>
<dbReference type="Pfam" id="PF02798">
    <property type="entry name" value="GST_N"/>
    <property type="match status" value="2"/>
</dbReference>
<name>A0AAD8S5P0_LOLMU</name>
<evidence type="ECO:0000313" key="7">
    <source>
        <dbReference type="Proteomes" id="UP001231189"/>
    </source>
</evidence>
<dbReference type="InterPro" id="IPR040079">
    <property type="entry name" value="Glutathione_S-Trfase"/>
</dbReference>
<dbReference type="SFLD" id="SFLDG01152">
    <property type="entry name" value="Main.3:_Omega-_and_Tau-like"/>
    <property type="match status" value="2"/>
</dbReference>
<dbReference type="InterPro" id="IPR004046">
    <property type="entry name" value="GST_C"/>
</dbReference>
<dbReference type="SFLD" id="SFLDG00358">
    <property type="entry name" value="Main_(cytGST)"/>
    <property type="match status" value="2"/>
</dbReference>
<feature type="domain" description="GST N-terminal" evidence="4">
    <location>
        <begin position="226"/>
        <end position="305"/>
    </location>
</feature>
<feature type="domain" description="GST C-terminal" evidence="5">
    <location>
        <begin position="312"/>
        <end position="435"/>
    </location>
</feature>
<dbReference type="PROSITE" id="PS50405">
    <property type="entry name" value="GST_CTER"/>
    <property type="match status" value="2"/>
</dbReference>
<dbReference type="FunFam" id="3.40.30.10:FF:000355">
    <property type="entry name" value="Glutathione S-transferase U10"/>
    <property type="match status" value="2"/>
</dbReference>
<dbReference type="EMBL" id="JAUUTY010000004">
    <property type="protein sequence ID" value="KAK1645625.1"/>
    <property type="molecule type" value="Genomic_DNA"/>
</dbReference>
<dbReference type="InterPro" id="IPR036249">
    <property type="entry name" value="Thioredoxin-like_sf"/>
</dbReference>
<accession>A0AAD8S5P0</accession>
<dbReference type="SUPFAM" id="SSF47616">
    <property type="entry name" value="GST C-terminal domain-like"/>
    <property type="match status" value="2"/>
</dbReference>
<evidence type="ECO:0000256" key="2">
    <source>
        <dbReference type="ARBA" id="ARBA00022679"/>
    </source>
</evidence>
<dbReference type="PANTHER" id="PTHR11260:SF16">
    <property type="entry name" value="GLUTATHIONE S-TRANSFERASE"/>
    <property type="match status" value="1"/>
</dbReference>
<comment type="catalytic activity">
    <reaction evidence="3">
        <text>RX + glutathione = an S-substituted glutathione + a halide anion + H(+)</text>
        <dbReference type="Rhea" id="RHEA:16437"/>
        <dbReference type="ChEBI" id="CHEBI:15378"/>
        <dbReference type="ChEBI" id="CHEBI:16042"/>
        <dbReference type="ChEBI" id="CHEBI:17792"/>
        <dbReference type="ChEBI" id="CHEBI:57925"/>
        <dbReference type="ChEBI" id="CHEBI:90779"/>
        <dbReference type="EC" id="2.5.1.18"/>
    </reaction>
</comment>
<sequence>MEGSKGVVLLNCFVSPFGNRVRIALTKKGVEHEVTAENMAQKSALLLASNPIHGKVPVLLVAGKPICESQVILEFIDEAFSTTGEQLLPTDPYARAQARFWVAYVDAKIPACAPKIWQSPKGAPAVEEGKKEMLVALKTLEAELGEKPYFAGESLGYADVALVTFAPWFLTYERLAGFSIAEECPVLTAWAARCADENECVAKSLPDPEAVFQFVGGMRKHFGLDKGVVLLNCFVSPFGNRVRIALTKKGVEHEVTSENMVNKSALLLASNPVHAKVPVLLVAGKPVCESLVILEFIDEAFATSGEQLLPADAYARAQARFWAAYVDAKVPACAGKIWLSPAGAPAVEDGKKEMVDVLKTLEAELGEKAYFAGESLGFADVALVTFAPWFLTYERLAGFSIAEECPVLTAWAARCAKENECVSKSLPDPEAVFQFVGGMRKHFGLE</sequence>
<dbReference type="PANTHER" id="PTHR11260">
    <property type="entry name" value="GLUTATHIONE S-TRANSFERASE, GST, SUPERFAMILY, GST DOMAIN CONTAINING"/>
    <property type="match status" value="1"/>
</dbReference>
<evidence type="ECO:0000256" key="3">
    <source>
        <dbReference type="ARBA" id="ARBA00047960"/>
    </source>
</evidence>
<proteinExistence type="predicted"/>
<dbReference type="Gene3D" id="3.40.30.10">
    <property type="entry name" value="Glutaredoxin"/>
    <property type="match status" value="2"/>
</dbReference>
<dbReference type="CDD" id="cd03185">
    <property type="entry name" value="GST_C_Tau"/>
    <property type="match status" value="2"/>
</dbReference>
<dbReference type="PROSITE" id="PS50404">
    <property type="entry name" value="GST_NTER"/>
    <property type="match status" value="2"/>
</dbReference>